<evidence type="ECO:0000256" key="12">
    <source>
        <dbReference type="RuleBase" id="RU363038"/>
    </source>
</evidence>
<dbReference type="Gene3D" id="3.30.1360.70">
    <property type="entry name" value="Arginyl tRNA synthetase N-terminal domain"/>
    <property type="match status" value="1"/>
</dbReference>
<dbReference type="FunFam" id="1.10.730.10:FF:000001">
    <property type="entry name" value="Arginine--tRNA ligase"/>
    <property type="match status" value="1"/>
</dbReference>
<dbReference type="Pfam" id="PF05746">
    <property type="entry name" value="DALR_1"/>
    <property type="match status" value="1"/>
</dbReference>
<evidence type="ECO:0000259" key="13">
    <source>
        <dbReference type="SMART" id="SM00836"/>
    </source>
</evidence>
<evidence type="ECO:0000256" key="4">
    <source>
        <dbReference type="ARBA" id="ARBA00022490"/>
    </source>
</evidence>
<dbReference type="GO" id="GO:0006420">
    <property type="term" value="P:arginyl-tRNA aminoacylation"/>
    <property type="evidence" value="ECO:0007669"/>
    <property type="project" value="UniProtKB-UniRule"/>
</dbReference>
<dbReference type="SMART" id="SM00836">
    <property type="entry name" value="DALR_1"/>
    <property type="match status" value="1"/>
</dbReference>
<keyword evidence="4 11" id="KW-0963">Cytoplasm</keyword>
<dbReference type="PANTHER" id="PTHR11956">
    <property type="entry name" value="ARGINYL-TRNA SYNTHETASE"/>
    <property type="match status" value="1"/>
</dbReference>
<accession>A0A1H9HYA4</accession>
<evidence type="ECO:0000256" key="3">
    <source>
        <dbReference type="ARBA" id="ARBA00011245"/>
    </source>
</evidence>
<evidence type="ECO:0000313" key="16">
    <source>
        <dbReference type="Proteomes" id="UP000242515"/>
    </source>
</evidence>
<protein>
    <recommendedName>
        <fullName evidence="11">Arginine--tRNA ligase</fullName>
        <ecNumber evidence="11">6.1.1.19</ecNumber>
    </recommendedName>
    <alternativeName>
        <fullName evidence="11">Arginyl-tRNA synthetase</fullName>
        <shortName evidence="11">ArgRS</shortName>
    </alternativeName>
</protein>
<dbReference type="PRINTS" id="PR01038">
    <property type="entry name" value="TRNASYNTHARG"/>
</dbReference>
<comment type="catalytic activity">
    <reaction evidence="10 11">
        <text>tRNA(Arg) + L-arginine + ATP = L-arginyl-tRNA(Arg) + AMP + diphosphate</text>
        <dbReference type="Rhea" id="RHEA:20301"/>
        <dbReference type="Rhea" id="RHEA-COMP:9658"/>
        <dbReference type="Rhea" id="RHEA-COMP:9673"/>
        <dbReference type="ChEBI" id="CHEBI:30616"/>
        <dbReference type="ChEBI" id="CHEBI:32682"/>
        <dbReference type="ChEBI" id="CHEBI:33019"/>
        <dbReference type="ChEBI" id="CHEBI:78442"/>
        <dbReference type="ChEBI" id="CHEBI:78513"/>
        <dbReference type="ChEBI" id="CHEBI:456215"/>
        <dbReference type="EC" id="6.1.1.19"/>
    </reaction>
</comment>
<evidence type="ECO:0000256" key="5">
    <source>
        <dbReference type="ARBA" id="ARBA00022598"/>
    </source>
</evidence>
<comment type="subcellular location">
    <subcellularLocation>
        <location evidence="1 11">Cytoplasm</location>
    </subcellularLocation>
</comment>
<organism evidence="15 16">
    <name type="scientific">Rosenbergiella nectarea</name>
    <dbReference type="NCBI Taxonomy" id="988801"/>
    <lineage>
        <taxon>Bacteria</taxon>
        <taxon>Pseudomonadati</taxon>
        <taxon>Pseudomonadota</taxon>
        <taxon>Gammaproteobacteria</taxon>
        <taxon>Enterobacterales</taxon>
        <taxon>Erwiniaceae</taxon>
        <taxon>Rosenbergiella</taxon>
    </lineage>
</organism>
<sequence length="619" mass="69073">MKMVADALGFFTYTARPLNLLRFDVSTSCAVWLAMHSIDKGIPVNIQALLCDKVSQAMVAAGAPADSEPLIRQSAKPQFGDYQVNGIMGAAKRLGMPPRQLAEKVVEHLSLSGIAHKIDIAGPGFINIFLDPQWLATEVEQALSSEHLNLAPVTPQTIVVDYSAPNVAKEMHVGHLRSTIIGDATVRTLEKLGHNVIRANHLGDWGTQFGMLIAYLEQQQADHSAEIALQDFEAFYRAAKIAYDEDEDFAVRARSYVVKLQSGDEYCLKMWRKLVDITMEQNQRNYDRLNVSLSAENVMGESLYNSMLPSIVADLKQKGLAVESEGATVVFLDEFTNKEGEPMGVIIQKKDGGYLYTTTDIACAKYRYETLKAERVIYYIDSRQHQHLMQAWTIVRKAGYVPESVPLEHHMFGMMLGKDGRPFKTRAGGTIRLVDLLDEAHERALTLVKEKNPEMDAQTLNRLAEVIGIGAVKYADLSKNRTTDYVFDWDNMLSFEGNTAPYLQYAYTRVLSIFRKAGIDEQSLQGPLVLTESREAALATRLLQFEETLQQVAREGTPHVLCAYLYDVAVLFSSFYEHCPVLTAQDESSRQSRLKLAALTARTIKSGLDLLGIGTVERM</sequence>
<dbReference type="CDD" id="cd07956">
    <property type="entry name" value="Anticodon_Ia_Arg"/>
    <property type="match status" value="1"/>
</dbReference>
<dbReference type="InterPro" id="IPR005148">
    <property type="entry name" value="Arg-tRNA-synth_N"/>
</dbReference>
<reference evidence="16" key="1">
    <citation type="submission" date="2016-10" db="EMBL/GenBank/DDBJ databases">
        <authorList>
            <person name="Varghese N."/>
            <person name="Submissions S."/>
        </authorList>
    </citation>
    <scope>NUCLEOTIDE SEQUENCE [LARGE SCALE GENOMIC DNA]</scope>
    <source>
        <strain evidence="16">8N4</strain>
    </source>
</reference>
<evidence type="ECO:0000256" key="8">
    <source>
        <dbReference type="ARBA" id="ARBA00022917"/>
    </source>
</evidence>
<dbReference type="EMBL" id="FOGC01000005">
    <property type="protein sequence ID" value="SEQ67321.1"/>
    <property type="molecule type" value="Genomic_DNA"/>
</dbReference>
<comment type="subunit">
    <text evidence="3 11">Monomer.</text>
</comment>
<evidence type="ECO:0000259" key="14">
    <source>
        <dbReference type="SMART" id="SM01016"/>
    </source>
</evidence>
<dbReference type="InterPro" id="IPR035684">
    <property type="entry name" value="ArgRS_core"/>
</dbReference>
<dbReference type="AlphaFoldDB" id="A0A1H9HYA4"/>
<dbReference type="EC" id="6.1.1.19" evidence="11"/>
<feature type="domain" description="Arginyl tRNA synthetase N-terminal" evidence="14">
    <location>
        <begin position="44"/>
        <end position="130"/>
    </location>
</feature>
<dbReference type="InterPro" id="IPR009080">
    <property type="entry name" value="tRNAsynth_Ia_anticodon-bd"/>
</dbReference>
<dbReference type="CDD" id="cd00671">
    <property type="entry name" value="ArgRS_core"/>
    <property type="match status" value="1"/>
</dbReference>
<evidence type="ECO:0000256" key="11">
    <source>
        <dbReference type="HAMAP-Rule" id="MF_00123"/>
    </source>
</evidence>
<dbReference type="NCBIfam" id="TIGR00456">
    <property type="entry name" value="argS"/>
    <property type="match status" value="1"/>
</dbReference>
<dbReference type="STRING" id="988801.SAMN05216522_105123"/>
<dbReference type="Proteomes" id="UP000242515">
    <property type="component" value="Unassembled WGS sequence"/>
</dbReference>
<evidence type="ECO:0000256" key="1">
    <source>
        <dbReference type="ARBA" id="ARBA00004496"/>
    </source>
</evidence>
<evidence type="ECO:0000256" key="9">
    <source>
        <dbReference type="ARBA" id="ARBA00023146"/>
    </source>
</evidence>
<evidence type="ECO:0000256" key="7">
    <source>
        <dbReference type="ARBA" id="ARBA00022840"/>
    </source>
</evidence>
<dbReference type="FunFam" id="3.40.50.620:FF:000030">
    <property type="entry name" value="Arginine--tRNA ligase"/>
    <property type="match status" value="1"/>
</dbReference>
<dbReference type="FunFam" id="3.30.1360.70:FF:000001">
    <property type="entry name" value="Arginine--tRNA ligase"/>
    <property type="match status" value="1"/>
</dbReference>
<name>A0A1H9HYA4_9GAMM</name>
<dbReference type="HAMAP" id="MF_00123">
    <property type="entry name" value="Arg_tRNA_synth"/>
    <property type="match status" value="1"/>
</dbReference>
<dbReference type="InterPro" id="IPR008909">
    <property type="entry name" value="DALR_anticod-bd"/>
</dbReference>
<dbReference type="InterPro" id="IPR036695">
    <property type="entry name" value="Arg-tRNA-synth_N_sf"/>
</dbReference>
<dbReference type="PROSITE" id="PS00178">
    <property type="entry name" value="AA_TRNA_LIGASE_I"/>
    <property type="match status" value="1"/>
</dbReference>
<feature type="short sequence motif" description="'HIGH' region" evidence="11">
    <location>
        <begin position="165"/>
        <end position="175"/>
    </location>
</feature>
<dbReference type="InterPro" id="IPR001278">
    <property type="entry name" value="Arg-tRNA-ligase"/>
</dbReference>
<evidence type="ECO:0000313" key="15">
    <source>
        <dbReference type="EMBL" id="SEQ67321.1"/>
    </source>
</evidence>
<dbReference type="InterPro" id="IPR014729">
    <property type="entry name" value="Rossmann-like_a/b/a_fold"/>
</dbReference>
<evidence type="ECO:0000256" key="6">
    <source>
        <dbReference type="ARBA" id="ARBA00022741"/>
    </source>
</evidence>
<dbReference type="Pfam" id="PF03485">
    <property type="entry name" value="Arg_tRNA_synt_N"/>
    <property type="match status" value="1"/>
</dbReference>
<dbReference type="SUPFAM" id="SSF55190">
    <property type="entry name" value="Arginyl-tRNA synthetase (ArgRS), N-terminal 'additional' domain"/>
    <property type="match status" value="1"/>
</dbReference>
<evidence type="ECO:0000256" key="10">
    <source>
        <dbReference type="ARBA" id="ARBA00049339"/>
    </source>
</evidence>
<keyword evidence="16" id="KW-1185">Reference proteome</keyword>
<gene>
    <name evidence="11" type="primary">argS</name>
    <name evidence="15" type="ORF">SAMN05216522_105123</name>
</gene>
<keyword evidence="9 11" id="KW-0030">Aminoacyl-tRNA synthetase</keyword>
<dbReference type="GO" id="GO:0004814">
    <property type="term" value="F:arginine-tRNA ligase activity"/>
    <property type="evidence" value="ECO:0007669"/>
    <property type="project" value="UniProtKB-UniRule"/>
</dbReference>
<proteinExistence type="inferred from homology"/>
<dbReference type="InterPro" id="IPR001412">
    <property type="entry name" value="aa-tRNA-synth_I_CS"/>
</dbReference>
<keyword evidence="6 11" id="KW-0547">Nucleotide-binding</keyword>
<keyword evidence="8 11" id="KW-0648">Protein biosynthesis</keyword>
<dbReference type="GO" id="GO:0005524">
    <property type="term" value="F:ATP binding"/>
    <property type="evidence" value="ECO:0007669"/>
    <property type="project" value="UniProtKB-UniRule"/>
</dbReference>
<dbReference type="PANTHER" id="PTHR11956:SF5">
    <property type="entry name" value="ARGININE--TRNA LIGASE, CYTOPLASMIC"/>
    <property type="match status" value="1"/>
</dbReference>
<dbReference type="Gene3D" id="1.10.730.10">
    <property type="entry name" value="Isoleucyl-tRNA Synthetase, Domain 1"/>
    <property type="match status" value="1"/>
</dbReference>
<comment type="similarity">
    <text evidence="2 11 12">Belongs to the class-I aminoacyl-tRNA synthetase family.</text>
</comment>
<dbReference type="SMART" id="SM01016">
    <property type="entry name" value="Arg_tRNA_synt_N"/>
    <property type="match status" value="1"/>
</dbReference>
<dbReference type="SUPFAM" id="SSF52374">
    <property type="entry name" value="Nucleotidylyl transferase"/>
    <property type="match status" value="1"/>
</dbReference>
<feature type="domain" description="DALR anticodon binding" evidence="13">
    <location>
        <begin position="503"/>
        <end position="619"/>
    </location>
</feature>
<dbReference type="SUPFAM" id="SSF47323">
    <property type="entry name" value="Anticodon-binding domain of a subclass of class I aminoacyl-tRNA synthetases"/>
    <property type="match status" value="1"/>
</dbReference>
<dbReference type="GO" id="GO:0005737">
    <property type="term" value="C:cytoplasm"/>
    <property type="evidence" value="ECO:0007669"/>
    <property type="project" value="UniProtKB-SubCell"/>
</dbReference>
<dbReference type="Gene3D" id="3.40.50.620">
    <property type="entry name" value="HUPs"/>
    <property type="match status" value="1"/>
</dbReference>
<keyword evidence="5 11" id="KW-0436">Ligase</keyword>
<dbReference type="Pfam" id="PF00750">
    <property type="entry name" value="tRNA-synt_1d"/>
    <property type="match status" value="1"/>
</dbReference>
<keyword evidence="7 11" id="KW-0067">ATP-binding</keyword>
<evidence type="ECO:0000256" key="2">
    <source>
        <dbReference type="ARBA" id="ARBA00005594"/>
    </source>
</evidence>